<keyword evidence="2" id="KW-1185">Reference proteome</keyword>
<name>A0A8J8K8M2_9FLAO</name>
<gene>
    <name evidence="1" type="ORF">HNQ03_002164</name>
</gene>
<evidence type="ECO:0000313" key="1">
    <source>
        <dbReference type="EMBL" id="NRS93078.1"/>
    </source>
</evidence>
<dbReference type="AlphaFoldDB" id="A0A8J8K8M2"/>
<reference evidence="1" key="1">
    <citation type="submission" date="2020-05" db="EMBL/GenBank/DDBJ databases">
        <title>Genomic Encyclopedia of Type Strains, Phase IV (KMG-V): Genome sequencing to study the core and pangenomes of soil and plant-associated prokaryotes.</title>
        <authorList>
            <person name="Whitman W."/>
        </authorList>
    </citation>
    <scope>NUCLEOTIDE SEQUENCE</scope>
    <source>
        <strain evidence="1">16F</strain>
    </source>
</reference>
<accession>A0A8J8K8M2</accession>
<dbReference type="EC" id="5.1.1.13" evidence="1"/>
<keyword evidence="1" id="KW-0413">Isomerase</keyword>
<dbReference type="Gene3D" id="3.40.50.1860">
    <property type="match status" value="2"/>
</dbReference>
<dbReference type="GO" id="GO:0047689">
    <property type="term" value="F:aspartate racemase activity"/>
    <property type="evidence" value="ECO:0007669"/>
    <property type="project" value="UniProtKB-EC"/>
</dbReference>
<dbReference type="RefSeq" id="WP_173779659.1">
    <property type="nucleotide sequence ID" value="NZ_JABSNO010000016.1"/>
</dbReference>
<dbReference type="SUPFAM" id="SSF53681">
    <property type="entry name" value="Aspartate/glutamate racemase"/>
    <property type="match status" value="2"/>
</dbReference>
<comment type="caution">
    <text evidence="1">The sequence shown here is derived from an EMBL/GenBank/DDBJ whole genome shotgun (WGS) entry which is preliminary data.</text>
</comment>
<sequence length="214" mass="24779">MKKGILGLGNASTIFYIDEINSQYNKMNGGFSTCPFLLYQTNFDEINPYLPNQFDILIPKIENYFSEIKSLGIQKLLIPNITLHETIDKISSDVEIIHAVDFTIKKLKKYEIDEIVIFGTIFTMNSLYLKKKFGEVGIAFNLPSKEHQISIDDFRKKVYEKRETPEEVSQFQNLCYLYSQHSHVILACTELSIHAEKSPHILDMAQIQIEEFLK</sequence>
<proteinExistence type="predicted"/>
<dbReference type="Proteomes" id="UP000610746">
    <property type="component" value="Unassembled WGS sequence"/>
</dbReference>
<organism evidence="1 2">
    <name type="scientific">Frigoriflavimonas asaccharolytica</name>
    <dbReference type="NCBI Taxonomy" id="2735899"/>
    <lineage>
        <taxon>Bacteria</taxon>
        <taxon>Pseudomonadati</taxon>
        <taxon>Bacteroidota</taxon>
        <taxon>Flavobacteriia</taxon>
        <taxon>Flavobacteriales</taxon>
        <taxon>Weeksellaceae</taxon>
        <taxon>Frigoriflavimonas</taxon>
    </lineage>
</organism>
<dbReference type="InterPro" id="IPR001920">
    <property type="entry name" value="Asp/Glu_race"/>
</dbReference>
<protein>
    <submittedName>
        <fullName evidence="1">Aspartate racemase</fullName>
        <ecNumber evidence="1">5.1.1.13</ecNumber>
    </submittedName>
</protein>
<evidence type="ECO:0000313" key="2">
    <source>
        <dbReference type="Proteomes" id="UP000610746"/>
    </source>
</evidence>
<dbReference type="EMBL" id="JABSNO010000016">
    <property type="protein sequence ID" value="NRS93078.1"/>
    <property type="molecule type" value="Genomic_DNA"/>
</dbReference>